<dbReference type="EMBL" id="JAGTTL010000006">
    <property type="protein sequence ID" value="KAK6321067.1"/>
    <property type="molecule type" value="Genomic_DNA"/>
</dbReference>
<evidence type="ECO:0000313" key="1">
    <source>
        <dbReference type="EMBL" id="KAK6321067.1"/>
    </source>
</evidence>
<dbReference type="InterPro" id="IPR052237">
    <property type="entry name" value="Ataxin-7-like_regulator"/>
</dbReference>
<dbReference type="Proteomes" id="UP001356427">
    <property type="component" value="Unassembled WGS sequence"/>
</dbReference>
<dbReference type="PANTHER" id="PTHR15117">
    <property type="entry name" value="ATAXIN 7 RELATED"/>
    <property type="match status" value="1"/>
</dbReference>
<name>A0AAN8RBP7_9TELE</name>
<comment type="caution">
    <text evidence="1">The sequence shown here is derived from an EMBL/GenBank/DDBJ whole genome shotgun (WGS) entry which is preliminary data.</text>
</comment>
<dbReference type="AlphaFoldDB" id="A0AAN8RBP7"/>
<proteinExistence type="predicted"/>
<sequence>MMAVRERAVNVMAALERRVPSLDDFVGESWSAWAERAGVTASEGSDGDDCSKNGKKAAEAMSLRKEDLSPLPLVLVGVLS</sequence>
<reference evidence="1 2" key="1">
    <citation type="submission" date="2021-04" db="EMBL/GenBank/DDBJ databases">
        <authorList>
            <person name="De Guttry C."/>
            <person name="Zahm M."/>
            <person name="Klopp C."/>
            <person name="Cabau C."/>
            <person name="Louis A."/>
            <person name="Berthelot C."/>
            <person name="Parey E."/>
            <person name="Roest Crollius H."/>
            <person name="Montfort J."/>
            <person name="Robinson-Rechavi M."/>
            <person name="Bucao C."/>
            <person name="Bouchez O."/>
            <person name="Gislard M."/>
            <person name="Lluch J."/>
            <person name="Milhes M."/>
            <person name="Lampietro C."/>
            <person name="Lopez Roques C."/>
            <person name="Donnadieu C."/>
            <person name="Braasch I."/>
            <person name="Desvignes T."/>
            <person name="Postlethwait J."/>
            <person name="Bobe J."/>
            <person name="Wedekind C."/>
            <person name="Guiguen Y."/>
        </authorList>
    </citation>
    <scope>NUCLEOTIDE SEQUENCE [LARGE SCALE GENOMIC DNA]</scope>
    <source>
        <strain evidence="1">Cs_M1</strain>
        <tissue evidence="1">Blood</tissue>
    </source>
</reference>
<dbReference type="PANTHER" id="PTHR15117:SF5">
    <property type="entry name" value="ATAXIN-7-LIKE PROTEIN 2"/>
    <property type="match status" value="1"/>
</dbReference>
<evidence type="ECO:0000313" key="2">
    <source>
        <dbReference type="Proteomes" id="UP001356427"/>
    </source>
</evidence>
<gene>
    <name evidence="1" type="ORF">J4Q44_G00080430</name>
</gene>
<keyword evidence="2" id="KW-1185">Reference proteome</keyword>
<accession>A0AAN8RBP7</accession>
<protein>
    <submittedName>
        <fullName evidence="1">Uncharacterized protein</fullName>
    </submittedName>
</protein>
<organism evidence="1 2">
    <name type="scientific">Coregonus suidteri</name>
    <dbReference type="NCBI Taxonomy" id="861788"/>
    <lineage>
        <taxon>Eukaryota</taxon>
        <taxon>Metazoa</taxon>
        <taxon>Chordata</taxon>
        <taxon>Craniata</taxon>
        <taxon>Vertebrata</taxon>
        <taxon>Euteleostomi</taxon>
        <taxon>Actinopterygii</taxon>
        <taxon>Neopterygii</taxon>
        <taxon>Teleostei</taxon>
        <taxon>Protacanthopterygii</taxon>
        <taxon>Salmoniformes</taxon>
        <taxon>Salmonidae</taxon>
        <taxon>Coregoninae</taxon>
        <taxon>Coregonus</taxon>
    </lineage>
</organism>